<dbReference type="AlphaFoldDB" id="A0AAE8SVM4"/>
<evidence type="ECO:0000313" key="2">
    <source>
        <dbReference type="Proteomes" id="UP001187682"/>
    </source>
</evidence>
<name>A0AAE8SVM4_9PEZI</name>
<proteinExistence type="predicted"/>
<dbReference type="Proteomes" id="UP001187682">
    <property type="component" value="Unassembled WGS sequence"/>
</dbReference>
<organism evidence="1 2">
    <name type="scientific">Cephalotrichum gorgonifer</name>
    <dbReference type="NCBI Taxonomy" id="2041049"/>
    <lineage>
        <taxon>Eukaryota</taxon>
        <taxon>Fungi</taxon>
        <taxon>Dikarya</taxon>
        <taxon>Ascomycota</taxon>
        <taxon>Pezizomycotina</taxon>
        <taxon>Sordariomycetes</taxon>
        <taxon>Hypocreomycetidae</taxon>
        <taxon>Microascales</taxon>
        <taxon>Microascaceae</taxon>
        <taxon>Cephalotrichum</taxon>
    </lineage>
</organism>
<reference evidence="1" key="1">
    <citation type="submission" date="2018-03" db="EMBL/GenBank/DDBJ databases">
        <authorList>
            <person name="Guldener U."/>
        </authorList>
    </citation>
    <scope>NUCLEOTIDE SEQUENCE</scope>
</reference>
<evidence type="ECO:0000313" key="1">
    <source>
        <dbReference type="EMBL" id="SPO02609.1"/>
    </source>
</evidence>
<gene>
    <name evidence="1" type="ORF">DNG_05282</name>
</gene>
<protein>
    <submittedName>
        <fullName evidence="1">Uncharacterized protein</fullName>
    </submittedName>
</protein>
<accession>A0AAE8SVM4</accession>
<comment type="caution">
    <text evidence="1">The sequence shown here is derived from an EMBL/GenBank/DDBJ whole genome shotgun (WGS) entry which is preliminary data.</text>
</comment>
<sequence length="356" mass="39567">MDEESDCLVTALGPNPRALLIAVADVFTDLATQARTVLRGGVGSGPPLPNLAKSLICKKQTMESFVDLLSKLPRPSSFSSYPVVSSSVDIVPPVVFDTLNEFKCYWTAARRGQTALNPIMVEIMQRSGVVGSTDEAVIDNFYYEILGGSEVRKTSEIFQGSMRAIDAAFQPLFDQVMMSDTDSVAYLKAVHLRLQFLGVSIFNDPPQFLNVKSLQARTPLFQEYLSLAQVALRANRREMVNPAHQLSLQCGLAWYLLLISFFSRDPLVRGEAVWMLGDYPNQDGLWDTCSLHALALRNGIVERENSMEGTPGAQWRRLWRREFRDGTDGVIWTRQPLTGSGDLLIADLYTSMAGME</sequence>
<keyword evidence="2" id="KW-1185">Reference proteome</keyword>
<dbReference type="EMBL" id="ONZQ02000006">
    <property type="protein sequence ID" value="SPO02609.1"/>
    <property type="molecule type" value="Genomic_DNA"/>
</dbReference>